<keyword evidence="1" id="KW-0472">Membrane</keyword>
<feature type="transmembrane region" description="Helical" evidence="1">
    <location>
        <begin position="118"/>
        <end position="141"/>
    </location>
</feature>
<dbReference type="Proteomes" id="UP000547973">
    <property type="component" value="Unassembled WGS sequence"/>
</dbReference>
<feature type="transmembrane region" description="Helical" evidence="1">
    <location>
        <begin position="71"/>
        <end position="89"/>
    </location>
</feature>
<reference evidence="2 3" key="1">
    <citation type="submission" date="2020-07" db="EMBL/GenBank/DDBJ databases">
        <title>Sequencing the genomes of 1000 actinobacteria strains.</title>
        <authorList>
            <person name="Klenk H.-P."/>
        </authorList>
    </citation>
    <scope>NUCLEOTIDE SEQUENCE [LARGE SCALE GENOMIC DNA]</scope>
    <source>
        <strain evidence="2 3">DSM 19970</strain>
    </source>
</reference>
<keyword evidence="1" id="KW-1133">Transmembrane helix</keyword>
<comment type="caution">
    <text evidence="2">The sequence shown here is derived from an EMBL/GenBank/DDBJ whole genome shotgun (WGS) entry which is preliminary data.</text>
</comment>
<dbReference type="OrthoDB" id="5147177at2"/>
<keyword evidence="3" id="KW-1185">Reference proteome</keyword>
<dbReference type="RefSeq" id="WP_062075337.1">
    <property type="nucleotide sequence ID" value="NZ_BBRC01000007.1"/>
</dbReference>
<organism evidence="2 3">
    <name type="scientific">Demequina lutea</name>
    <dbReference type="NCBI Taxonomy" id="431489"/>
    <lineage>
        <taxon>Bacteria</taxon>
        <taxon>Bacillati</taxon>
        <taxon>Actinomycetota</taxon>
        <taxon>Actinomycetes</taxon>
        <taxon>Micrococcales</taxon>
        <taxon>Demequinaceae</taxon>
        <taxon>Demequina</taxon>
    </lineage>
</organism>
<proteinExistence type="predicted"/>
<evidence type="ECO:0000313" key="3">
    <source>
        <dbReference type="Proteomes" id="UP000547973"/>
    </source>
</evidence>
<evidence type="ECO:0000256" key="1">
    <source>
        <dbReference type="SAM" id="Phobius"/>
    </source>
</evidence>
<dbReference type="AlphaFoldDB" id="A0A7Y9ZA94"/>
<feature type="transmembrane region" description="Helical" evidence="1">
    <location>
        <begin position="38"/>
        <end position="59"/>
    </location>
</feature>
<name>A0A7Y9ZA94_9MICO</name>
<accession>A0A7Y9ZA94</accession>
<sequence length="142" mass="14709">MSAYLDAVYPAVLVACAVLLLAGGITMAAIRAHRILKWVVSGFYIVTAIEVISLIVALVQGGAPIVMTVSYLFAAIALLPMLGIARLGAPDSDDTPSKDKDPNRPILQPDQIARVDGAAAMIIAIAAATVAWRLATILGAVS</sequence>
<evidence type="ECO:0000313" key="2">
    <source>
        <dbReference type="EMBL" id="NYI41090.1"/>
    </source>
</evidence>
<protein>
    <submittedName>
        <fullName evidence="2">Uncharacterized protein</fullName>
    </submittedName>
</protein>
<gene>
    <name evidence="2" type="ORF">BKA03_001209</name>
</gene>
<dbReference type="EMBL" id="JACBZO010000001">
    <property type="protein sequence ID" value="NYI41090.1"/>
    <property type="molecule type" value="Genomic_DNA"/>
</dbReference>
<keyword evidence="1" id="KW-0812">Transmembrane</keyword>